<sequence>MMTREPDPFDDDGNWKDVEVQFSRAPEKKASEIETDSRPRNRFGFGSTIMRRCRSGFKAFVTRLKTRFRGERD</sequence>
<keyword evidence="2" id="KW-1185">Reference proteome</keyword>
<dbReference type="HOGENOM" id="CLU_2706375_0_0_1"/>
<gene>
    <name evidence="1" type="ORF">M408DRAFT_330366</name>
</gene>
<dbReference type="EMBL" id="KN824303">
    <property type="protein sequence ID" value="KIM26754.1"/>
    <property type="molecule type" value="Genomic_DNA"/>
</dbReference>
<evidence type="ECO:0000313" key="1">
    <source>
        <dbReference type="EMBL" id="KIM26754.1"/>
    </source>
</evidence>
<protein>
    <submittedName>
        <fullName evidence="1">Uncharacterized protein</fullName>
    </submittedName>
</protein>
<name>A0A0C3B3J2_SERVB</name>
<dbReference type="Proteomes" id="UP000054097">
    <property type="component" value="Unassembled WGS sequence"/>
</dbReference>
<dbReference type="AlphaFoldDB" id="A0A0C3B3J2"/>
<evidence type="ECO:0000313" key="2">
    <source>
        <dbReference type="Proteomes" id="UP000054097"/>
    </source>
</evidence>
<proteinExistence type="predicted"/>
<organism evidence="1 2">
    <name type="scientific">Serendipita vermifera MAFF 305830</name>
    <dbReference type="NCBI Taxonomy" id="933852"/>
    <lineage>
        <taxon>Eukaryota</taxon>
        <taxon>Fungi</taxon>
        <taxon>Dikarya</taxon>
        <taxon>Basidiomycota</taxon>
        <taxon>Agaricomycotina</taxon>
        <taxon>Agaricomycetes</taxon>
        <taxon>Sebacinales</taxon>
        <taxon>Serendipitaceae</taxon>
        <taxon>Serendipita</taxon>
    </lineage>
</organism>
<reference evidence="2" key="2">
    <citation type="submission" date="2015-01" db="EMBL/GenBank/DDBJ databases">
        <title>Evolutionary Origins and Diversification of the Mycorrhizal Mutualists.</title>
        <authorList>
            <consortium name="DOE Joint Genome Institute"/>
            <consortium name="Mycorrhizal Genomics Consortium"/>
            <person name="Kohler A."/>
            <person name="Kuo A."/>
            <person name="Nagy L.G."/>
            <person name="Floudas D."/>
            <person name="Copeland A."/>
            <person name="Barry K.W."/>
            <person name="Cichocki N."/>
            <person name="Veneault-Fourrey C."/>
            <person name="LaButti K."/>
            <person name="Lindquist E.A."/>
            <person name="Lipzen A."/>
            <person name="Lundell T."/>
            <person name="Morin E."/>
            <person name="Murat C."/>
            <person name="Riley R."/>
            <person name="Ohm R."/>
            <person name="Sun H."/>
            <person name="Tunlid A."/>
            <person name="Henrissat B."/>
            <person name="Grigoriev I.V."/>
            <person name="Hibbett D.S."/>
            <person name="Martin F."/>
        </authorList>
    </citation>
    <scope>NUCLEOTIDE SEQUENCE [LARGE SCALE GENOMIC DNA]</scope>
    <source>
        <strain evidence="2">MAFF 305830</strain>
    </source>
</reference>
<accession>A0A0C3B3J2</accession>
<reference evidence="1 2" key="1">
    <citation type="submission" date="2014-04" db="EMBL/GenBank/DDBJ databases">
        <authorList>
            <consortium name="DOE Joint Genome Institute"/>
            <person name="Kuo A."/>
            <person name="Zuccaro A."/>
            <person name="Kohler A."/>
            <person name="Nagy L.G."/>
            <person name="Floudas D."/>
            <person name="Copeland A."/>
            <person name="Barry K.W."/>
            <person name="Cichocki N."/>
            <person name="Veneault-Fourrey C."/>
            <person name="LaButti K."/>
            <person name="Lindquist E.A."/>
            <person name="Lipzen A."/>
            <person name="Lundell T."/>
            <person name="Morin E."/>
            <person name="Murat C."/>
            <person name="Sun H."/>
            <person name="Tunlid A."/>
            <person name="Henrissat B."/>
            <person name="Grigoriev I.V."/>
            <person name="Hibbett D.S."/>
            <person name="Martin F."/>
            <person name="Nordberg H.P."/>
            <person name="Cantor M.N."/>
            <person name="Hua S.X."/>
        </authorList>
    </citation>
    <scope>NUCLEOTIDE SEQUENCE [LARGE SCALE GENOMIC DNA]</scope>
    <source>
        <strain evidence="1 2">MAFF 305830</strain>
    </source>
</reference>